<dbReference type="HOGENOM" id="CLU_539670_0_0_1"/>
<dbReference type="KEGG" id="cten:18250330"/>
<dbReference type="Pfam" id="PF23305">
    <property type="entry name" value="DUF7082"/>
    <property type="match status" value="1"/>
</dbReference>
<feature type="region of interest" description="Disordered" evidence="1">
    <location>
        <begin position="195"/>
        <end position="251"/>
    </location>
</feature>
<evidence type="ECO:0000256" key="1">
    <source>
        <dbReference type="SAM" id="MobiDB-lite"/>
    </source>
</evidence>
<organism evidence="4">
    <name type="scientific">Candida tenuis (strain ATCC 10573 / BCRC 21748 / CBS 615 / JCM 9827 / NBRC 10315 / NRRL Y-1498 / VKM Y-70)</name>
    <name type="common">Yeast</name>
    <name type="synonym">Yamadazyma tenuis</name>
    <dbReference type="NCBI Taxonomy" id="590646"/>
    <lineage>
        <taxon>Eukaryota</taxon>
        <taxon>Fungi</taxon>
        <taxon>Dikarya</taxon>
        <taxon>Ascomycota</taxon>
        <taxon>Saccharomycotina</taxon>
        <taxon>Pichiomycetes</taxon>
        <taxon>Debaryomycetaceae</taxon>
        <taxon>Yamadazyma</taxon>
    </lineage>
</organism>
<protein>
    <recommendedName>
        <fullName evidence="2">DUF7082 domain-containing protein</fullName>
    </recommendedName>
</protein>
<dbReference type="AlphaFoldDB" id="G3B6W6"/>
<dbReference type="GeneID" id="18250330"/>
<evidence type="ECO:0000313" key="4">
    <source>
        <dbReference type="Proteomes" id="UP000000707"/>
    </source>
</evidence>
<feature type="domain" description="DUF7082" evidence="2">
    <location>
        <begin position="304"/>
        <end position="491"/>
    </location>
</feature>
<dbReference type="STRING" id="590646.G3B6W6"/>
<dbReference type="OrthoDB" id="1751210at2759"/>
<keyword evidence="4" id="KW-1185">Reference proteome</keyword>
<dbReference type="InterPro" id="IPR055509">
    <property type="entry name" value="DUF7082"/>
</dbReference>
<proteinExistence type="predicted"/>
<gene>
    <name evidence="3" type="ORF">CANTEDRAFT_93810</name>
</gene>
<evidence type="ECO:0000259" key="2">
    <source>
        <dbReference type="Pfam" id="PF23305"/>
    </source>
</evidence>
<dbReference type="Proteomes" id="UP000000707">
    <property type="component" value="Unassembled WGS sequence"/>
</dbReference>
<accession>G3B6W6</accession>
<feature type="region of interest" description="Disordered" evidence="1">
    <location>
        <begin position="98"/>
        <end position="119"/>
    </location>
</feature>
<dbReference type="eggNOG" id="ENOG502RXRH">
    <property type="taxonomic scope" value="Eukaryota"/>
</dbReference>
<reference evidence="3 4" key="1">
    <citation type="journal article" date="2011" name="Proc. Natl. Acad. Sci. U.S.A.">
        <title>Comparative genomics of xylose-fermenting fungi for enhanced biofuel production.</title>
        <authorList>
            <person name="Wohlbach D.J."/>
            <person name="Kuo A."/>
            <person name="Sato T.K."/>
            <person name="Potts K.M."/>
            <person name="Salamov A.A."/>
            <person name="LaButti K.M."/>
            <person name="Sun H."/>
            <person name="Clum A."/>
            <person name="Pangilinan J.L."/>
            <person name="Lindquist E.A."/>
            <person name="Lucas S."/>
            <person name="Lapidus A."/>
            <person name="Jin M."/>
            <person name="Gunawan C."/>
            <person name="Balan V."/>
            <person name="Dale B.E."/>
            <person name="Jeffries T.W."/>
            <person name="Zinkel R."/>
            <person name="Barry K.W."/>
            <person name="Grigoriev I.V."/>
            <person name="Gasch A.P."/>
        </authorList>
    </citation>
    <scope>NUCLEOTIDE SEQUENCE [LARGE SCALE GENOMIC DNA]</scope>
    <source>
        <strain evidence="4">ATCC 10573 / BCRC 21748 / CBS 615 / JCM 9827 / NBRC 10315 / NRRL Y-1498 / VKM Y-70</strain>
    </source>
</reference>
<evidence type="ECO:0000313" key="3">
    <source>
        <dbReference type="EMBL" id="EGV63038.1"/>
    </source>
</evidence>
<name>G3B6W6_CANTC</name>
<dbReference type="RefSeq" id="XP_006686831.1">
    <property type="nucleotide sequence ID" value="XM_006686768.1"/>
</dbReference>
<sequence>MFDLSSDIIIPNFDMLDNNSGDYYYNYNEMETNYEMTFDDYDTPGGQVMTASSNLMTSNYNQQIPQYTNVSATPSMVSTTNNSVDGFTFNNYANPNLNSENLNLNNQSKPEPAHYGSQNNLNHLSVNVNLSTLNNETNFSTPNLTPQIQSPNHMMYPAAYDLVGNSYHEYAPQSHHQPPLSAQSSVPYDFHRFPSPLHAGPESQLTQYQLQQHQHQHSPVPASASAPSRTTVMPMAHSPSSTSSATAKERKNPENKIITSKNNDYRVVRGIAAGGSHVRPPKSTGDSDSTFVPIELNLMGGSAEEICHPAWSSSEKEDRRRIVRIERIQKGPKIIANFSIVGSANENPTVLPPPPNFNVDVIEVSCLECTKKLRKEEEEEEDDHDDFGSANDTEFDYYITSVEVIEIVELLIRTMSSVPSERRKERGRVRSNLVPFWAKKPISSRIDGNVQPDYRVELAKRIMGYEIRKPRGFDKEVRILRWDKLMPALRRALQCYYCEIPHKAD</sequence>
<dbReference type="EMBL" id="GL996524">
    <property type="protein sequence ID" value="EGV63038.1"/>
    <property type="molecule type" value="Genomic_DNA"/>
</dbReference>
<feature type="compositionally biased region" description="Low complexity" evidence="1">
    <location>
        <begin position="204"/>
        <end position="246"/>
    </location>
</feature>